<feature type="binding site" evidence="4">
    <location>
        <position position="262"/>
    </location>
    <ligand>
        <name>L-histidine</name>
        <dbReference type="ChEBI" id="CHEBI:57595"/>
    </ligand>
</feature>
<gene>
    <name evidence="6" type="ORF">A3C92_00640</name>
</gene>
<reference evidence="6 7" key="1">
    <citation type="journal article" date="2016" name="Nat. Commun.">
        <title>Thousands of microbial genomes shed light on interconnected biogeochemical processes in an aquifer system.</title>
        <authorList>
            <person name="Anantharaman K."/>
            <person name="Brown C.T."/>
            <person name="Hug L.A."/>
            <person name="Sharon I."/>
            <person name="Castelle C.J."/>
            <person name="Probst A.J."/>
            <person name="Thomas B.C."/>
            <person name="Singh A."/>
            <person name="Wilkins M.J."/>
            <person name="Karaoz U."/>
            <person name="Brodie E.L."/>
            <person name="Williams K.H."/>
            <person name="Hubbard S.S."/>
            <person name="Banfield J.F."/>
        </authorList>
    </citation>
    <scope>NUCLEOTIDE SEQUENCE [LARGE SCALE GENOMIC DNA]</scope>
</reference>
<dbReference type="GO" id="GO:0004821">
    <property type="term" value="F:histidine-tRNA ligase activity"/>
    <property type="evidence" value="ECO:0007669"/>
    <property type="project" value="UniProtKB-EC"/>
</dbReference>
<dbReference type="InterPro" id="IPR033656">
    <property type="entry name" value="HisRS_anticodon"/>
</dbReference>
<dbReference type="SUPFAM" id="SSF55681">
    <property type="entry name" value="Class II aaRS and biotin synthetases"/>
    <property type="match status" value="1"/>
</dbReference>
<dbReference type="AlphaFoldDB" id="A0A1G2KWA9"/>
<keyword evidence="2" id="KW-0436">Ligase</keyword>
<evidence type="ECO:0000256" key="3">
    <source>
        <dbReference type="ARBA" id="ARBA00030619"/>
    </source>
</evidence>
<dbReference type="Proteomes" id="UP000177177">
    <property type="component" value="Unassembled WGS sequence"/>
</dbReference>
<dbReference type="InterPro" id="IPR004516">
    <property type="entry name" value="HisRS/HisZ"/>
</dbReference>
<evidence type="ECO:0000256" key="2">
    <source>
        <dbReference type="ARBA" id="ARBA00023146"/>
    </source>
</evidence>
<dbReference type="PIRSF" id="PIRSF001549">
    <property type="entry name" value="His-tRNA_synth"/>
    <property type="match status" value="1"/>
</dbReference>
<organism evidence="6 7">
    <name type="scientific">Candidatus Sungbacteria bacterium RIFCSPHIGHO2_02_FULL_53_17</name>
    <dbReference type="NCBI Taxonomy" id="1802275"/>
    <lineage>
        <taxon>Bacteria</taxon>
        <taxon>Candidatus Sungiibacteriota</taxon>
    </lineage>
</organism>
<evidence type="ECO:0000256" key="1">
    <source>
        <dbReference type="ARBA" id="ARBA00008226"/>
    </source>
</evidence>
<dbReference type="Gene3D" id="3.30.930.10">
    <property type="entry name" value="Bira Bifunctional Protein, Domain 2"/>
    <property type="match status" value="1"/>
</dbReference>
<sequence length="472" mass="52502">MMKKKIEEWIHQLDRLPRDASCFADIEHTASTIARFYGFEKIVTSPLEQAALLTPLVRAGLLDEWPPVRGKTQNGEEFLLTPSGAIGALRAYFSHRLQNMPHPVKLFFHSQGFSQLPLAFGSAIVARDEWGIAIIGEESAVAETGIAQVFYRTTAELGINDRSIELRLNAIGCPACRVSYRTSLGAYFRRHLARLCTRSKRDLKRAPTRILSCTEERCRSIAANAPQGLDFLCDRCKKQLRSLLEFLDEAKIPYFLDPKFFRDGSWYTEVIFELLLERTEEVSRPPEPSVPDIRVPDVVAVGMEQILAEESEPAPVRIPAVPSAPRGKVVLAEGGRVSHAASLIGGREVPVAVGIMFLETVAGALARQEAMNQQRSIEVFFVQLGDLAKRRSFEILEALREGGIEAKESLGRDSIKTQLKIAERLGARFAVILGQKEALDGTVIVREVGSGIQETVPQDKLVDFLKKKLKKI</sequence>
<dbReference type="InterPro" id="IPR045864">
    <property type="entry name" value="aa-tRNA-synth_II/BPL/LPL"/>
</dbReference>
<dbReference type="InterPro" id="IPR036621">
    <property type="entry name" value="Anticodon-bd_dom_sf"/>
</dbReference>
<dbReference type="Gene3D" id="3.40.50.800">
    <property type="entry name" value="Anticodon-binding domain"/>
    <property type="match status" value="1"/>
</dbReference>
<dbReference type="InterPro" id="IPR004154">
    <property type="entry name" value="Anticodon-bd"/>
</dbReference>
<evidence type="ECO:0000256" key="4">
    <source>
        <dbReference type="PIRSR" id="PIRSR001549-1"/>
    </source>
</evidence>
<dbReference type="GO" id="GO:0005524">
    <property type="term" value="F:ATP binding"/>
    <property type="evidence" value="ECO:0007669"/>
    <property type="project" value="UniProtKB-KW"/>
</dbReference>
<dbReference type="PANTHER" id="PTHR43707:SF1">
    <property type="entry name" value="HISTIDINE--TRNA LIGASE, MITOCHONDRIAL-RELATED"/>
    <property type="match status" value="1"/>
</dbReference>
<proteinExistence type="inferred from homology"/>
<keyword evidence="2" id="KW-0030">Aminoacyl-tRNA synthetase</keyword>
<feature type="domain" description="Anticodon-binding" evidence="5">
    <location>
        <begin position="392"/>
        <end position="468"/>
    </location>
</feature>
<name>A0A1G2KWA9_9BACT</name>
<dbReference type="EMBL" id="MHQN01000031">
    <property type="protein sequence ID" value="OHA02751.1"/>
    <property type="molecule type" value="Genomic_DNA"/>
</dbReference>
<evidence type="ECO:0000313" key="7">
    <source>
        <dbReference type="Proteomes" id="UP000177177"/>
    </source>
</evidence>
<comment type="similarity">
    <text evidence="1">Belongs to the class-II aminoacyl-tRNA synthetase family.</text>
</comment>
<comment type="caution">
    <text evidence="6">The sequence shown here is derived from an EMBL/GenBank/DDBJ whole genome shotgun (WGS) entry which is preliminary data.</text>
</comment>
<dbReference type="CDD" id="cd00859">
    <property type="entry name" value="HisRS_anticodon"/>
    <property type="match status" value="1"/>
</dbReference>
<dbReference type="Pfam" id="PF03129">
    <property type="entry name" value="HGTP_anticodon"/>
    <property type="match status" value="1"/>
</dbReference>
<evidence type="ECO:0000259" key="5">
    <source>
        <dbReference type="Pfam" id="PF03129"/>
    </source>
</evidence>
<accession>A0A1G2KWA9</accession>
<protein>
    <recommendedName>
        <fullName evidence="3">Histidyl-tRNA synthetase</fullName>
    </recommendedName>
</protein>
<evidence type="ECO:0000313" key="6">
    <source>
        <dbReference type="EMBL" id="OHA02751.1"/>
    </source>
</evidence>
<dbReference type="PANTHER" id="PTHR43707">
    <property type="entry name" value="HISTIDYL-TRNA SYNTHETASE"/>
    <property type="match status" value="1"/>
</dbReference>
<dbReference type="GO" id="GO:0006427">
    <property type="term" value="P:histidyl-tRNA aminoacylation"/>
    <property type="evidence" value="ECO:0007669"/>
    <property type="project" value="TreeGrafter"/>
</dbReference>
<dbReference type="GO" id="GO:0005737">
    <property type="term" value="C:cytoplasm"/>
    <property type="evidence" value="ECO:0007669"/>
    <property type="project" value="InterPro"/>
</dbReference>
<dbReference type="SUPFAM" id="SSF52954">
    <property type="entry name" value="Class II aaRS ABD-related"/>
    <property type="match status" value="1"/>
</dbReference>